<accession>A0A0V1M8W7</accession>
<keyword evidence="2" id="KW-1185">Reference proteome</keyword>
<reference evidence="1 2" key="1">
    <citation type="submission" date="2015-01" db="EMBL/GenBank/DDBJ databases">
        <title>Evolution of Trichinella species and genotypes.</title>
        <authorList>
            <person name="Korhonen P.K."/>
            <person name="Edoardo P."/>
            <person name="Giuseppe L.R."/>
            <person name="Gasser R.B."/>
        </authorList>
    </citation>
    <scope>NUCLEOTIDE SEQUENCE [LARGE SCALE GENOMIC DNA]</scope>
    <source>
        <strain evidence="1">ISS1980</strain>
    </source>
</reference>
<dbReference type="Proteomes" id="UP000054843">
    <property type="component" value="Unassembled WGS sequence"/>
</dbReference>
<dbReference type="EMBL" id="JYDO01000186">
    <property type="protein sequence ID" value="KRZ67790.1"/>
    <property type="molecule type" value="Genomic_DNA"/>
</dbReference>
<name>A0A0V1M8W7_9BILA</name>
<evidence type="ECO:0000313" key="2">
    <source>
        <dbReference type="Proteomes" id="UP000054843"/>
    </source>
</evidence>
<dbReference type="AlphaFoldDB" id="A0A0V1M8W7"/>
<sequence length="67" mass="7344">MSTTFCSGLSGADFTLLSIDRMCSTSSIKCPSPSKWCPKKRNVSEARKEGITEEFTRSTVHDAKANI</sequence>
<gene>
    <name evidence="1" type="ORF">T10_9062</name>
</gene>
<proteinExistence type="predicted"/>
<comment type="caution">
    <text evidence="1">The sequence shown here is derived from an EMBL/GenBank/DDBJ whole genome shotgun (WGS) entry which is preliminary data.</text>
</comment>
<protein>
    <submittedName>
        <fullName evidence="1">Uncharacterized protein</fullName>
    </submittedName>
</protein>
<evidence type="ECO:0000313" key="1">
    <source>
        <dbReference type="EMBL" id="KRZ67790.1"/>
    </source>
</evidence>
<organism evidence="1 2">
    <name type="scientific">Trichinella papuae</name>
    <dbReference type="NCBI Taxonomy" id="268474"/>
    <lineage>
        <taxon>Eukaryota</taxon>
        <taxon>Metazoa</taxon>
        <taxon>Ecdysozoa</taxon>
        <taxon>Nematoda</taxon>
        <taxon>Enoplea</taxon>
        <taxon>Dorylaimia</taxon>
        <taxon>Trichinellida</taxon>
        <taxon>Trichinellidae</taxon>
        <taxon>Trichinella</taxon>
    </lineage>
</organism>